<feature type="region of interest" description="Disordered" evidence="1">
    <location>
        <begin position="681"/>
        <end position="780"/>
    </location>
</feature>
<organism evidence="2">
    <name type="scientific">Phaffia rhodozyma</name>
    <name type="common">Yeast</name>
    <name type="synonym">Xanthophyllomyces dendrorhous</name>
    <dbReference type="NCBI Taxonomy" id="264483"/>
    <lineage>
        <taxon>Eukaryota</taxon>
        <taxon>Fungi</taxon>
        <taxon>Dikarya</taxon>
        <taxon>Basidiomycota</taxon>
        <taxon>Agaricomycotina</taxon>
        <taxon>Tremellomycetes</taxon>
        <taxon>Cystofilobasidiales</taxon>
        <taxon>Mrakiaceae</taxon>
        <taxon>Phaffia</taxon>
    </lineage>
</organism>
<dbReference type="SUPFAM" id="SSF52047">
    <property type="entry name" value="RNI-like"/>
    <property type="match status" value="1"/>
</dbReference>
<dbReference type="EMBL" id="LN483326">
    <property type="protein sequence ID" value="CDZ98295.1"/>
    <property type="molecule type" value="Genomic_DNA"/>
</dbReference>
<evidence type="ECO:0000256" key="1">
    <source>
        <dbReference type="SAM" id="MobiDB-lite"/>
    </source>
</evidence>
<accession>A0A0F7SIT8</accession>
<dbReference type="AlphaFoldDB" id="A0A0F7SIT8"/>
<evidence type="ECO:0000313" key="2">
    <source>
        <dbReference type="EMBL" id="CDZ98295.1"/>
    </source>
</evidence>
<dbReference type="InterPro" id="IPR032675">
    <property type="entry name" value="LRR_dom_sf"/>
</dbReference>
<feature type="compositionally biased region" description="Polar residues" evidence="1">
    <location>
        <begin position="581"/>
        <end position="596"/>
    </location>
</feature>
<feature type="compositionally biased region" description="Low complexity" evidence="1">
    <location>
        <begin position="687"/>
        <end position="696"/>
    </location>
</feature>
<protein>
    <submittedName>
        <fullName evidence="2">Uncharacterized protein</fullName>
    </submittedName>
</protein>
<dbReference type="Gene3D" id="3.80.10.10">
    <property type="entry name" value="Ribonuclease Inhibitor"/>
    <property type="match status" value="1"/>
</dbReference>
<sequence>MESLPPLILKKIIFFILTSSARLIPILLASLGKKVHEATKSVVFERIDVELPACKEDNDSRNNSIGEIRERGKWKAVLGNPARYASSVRMITVHPPLYPQLTGSPSIFTSIDQGELEIFLPLVLACKENLDRILWRGIGVWGDQVGEQLLNLPKLKHLSLVASPLSPASTLTQHQPNSIPRFNLPHPIPSQLETLELSRLSVVGTKNLSLHLTTLPRDASLEKISIESALMDDQLCELITKAGRGVKNVWLRTSGTKLTDKGILAILEDCPSLESFCLSEVQGRLSKTLWSKVEVFPETLRHLRIEISDVGPHHSWTTDHLLSISDITVNNLETFSVVRSIPPVCLFPVPPQGHPPPRVDEACIYGPLPDELLCKICDKGTRLKVLELDWWTIGKDALEKITKKRRGLEKLRVTFDAPFGKLLAMTTAFSHLPQLQVLHVSIPPSHLPLPQAITLPPTTPPLSTSPLLPKATLPHLLSDGTPLDQPIMASSQEPDLFLSHYGSSSTSSLSSAEEDDHLDLPKSLNPLLWQKSIEPTIPLLKDVKKFMRRVPKLIELGWVGRSGVGFWIAGTGDLHPFESGQDLNRGTRSTGSTNPHGCSGGIIPNGTKHRRASTSSAAPSSSSIFSPSYTIPQGDVEFLSLALLWRNEWEEASRGLPEWSFGEEDLGLSSPVMGNIGIGKVRRARRASSTSSSSSAGFGMSDDGWQSTHSPPALISPSSEISSPPPSLTKSPRAFNQGRSRTTSGCGDTGSGIGLFPSLVTDGEEKQKKVGRGKGGSVKG</sequence>
<feature type="compositionally biased region" description="Low complexity" evidence="1">
    <location>
        <begin position="613"/>
        <end position="624"/>
    </location>
</feature>
<reference evidence="2" key="1">
    <citation type="submission" date="2014-08" db="EMBL/GenBank/DDBJ databases">
        <authorList>
            <person name="Sharma Rahul"/>
            <person name="Thines Marco"/>
        </authorList>
    </citation>
    <scope>NUCLEOTIDE SEQUENCE</scope>
</reference>
<proteinExistence type="predicted"/>
<feature type="compositionally biased region" description="Low complexity" evidence="1">
    <location>
        <begin position="710"/>
        <end position="722"/>
    </location>
</feature>
<name>A0A0F7SIT8_PHARH</name>
<feature type="region of interest" description="Disordered" evidence="1">
    <location>
        <begin position="578"/>
        <end position="624"/>
    </location>
</feature>
<feature type="compositionally biased region" description="Polar residues" evidence="1">
    <location>
        <begin position="737"/>
        <end position="746"/>
    </location>
</feature>